<dbReference type="Pfam" id="PF01510">
    <property type="entry name" value="Amidase_2"/>
    <property type="match status" value="1"/>
</dbReference>
<keyword evidence="3" id="KW-0378">Hydrolase</keyword>
<sequence length="643" mass="69173">MTGTEPKPTRRPALSRRHFLLAGAAVPATALLAGPAGALVRVDQHAVFTEAARAYGLPVALLAGVSYAQTRWQDHDGRPSASQGYGPMHLVDGDAARRAHARADKPAPAVLDTLGDAARATGLGKEQLRTDPAANVRGAAAIIAEQQRALGRPTGGSTDPASWYAAVAATSGLTSAQAQLDLADAALAAVRSGAALTLPDGTRLATARRAVGSPGEQRVALRDRADAARKLDPRAPQIDAPRGLDVEWLPAPYEQFGPDPGDYGNHDLAFRPKSPTIDYVVIHDTECPYDVALDLVSDPTYVSWQYTLRSSDGHIAQHLLPKDVGWHAGNWYVNSHSIGLEHEGYAAEGAPWFSEPMYRTSARLVRYLCDKYAIPKDRAHIIGHDQVPGTTTPTIPGMHWDPGPFWDWEHYFDLIGSPLDRATLGRRVRAGDVVRILPGFVGNKQPVTGCAGAGDTCGDKDTNFVTLRVAPREDAALVNDIGLHQQGQPATTYVSDHSARATAGLDFVVAEVDGDWTAIWYLGVKGWFRNPASAPTARPVAGRRRVITASGEAAKTYGRCYPEPEAYADPADVQPVSPLIYTIPAGQAYVVTDESPVTDYYKAKTFSLDTPNDHVDIVGKDRYYQISLGHRLAYVRAAEVRFA</sequence>
<dbReference type="RefSeq" id="WP_142004554.1">
    <property type="nucleotide sequence ID" value="NZ_CAJTBP010000001.1"/>
</dbReference>
<dbReference type="GO" id="GO:0009253">
    <property type="term" value="P:peptidoglycan catabolic process"/>
    <property type="evidence" value="ECO:0007669"/>
    <property type="project" value="InterPro"/>
</dbReference>
<protein>
    <recommendedName>
        <fullName evidence="2">N-acetylmuramoyl-L-alanine amidase</fullName>
        <ecNumber evidence="2">3.5.1.28</ecNumber>
    </recommendedName>
</protein>
<dbReference type="AlphaFoldDB" id="A0A542X9E4"/>
<dbReference type="FunFam" id="3.40.80.10:FF:000006">
    <property type="entry name" value="N-acetylmuramoyl-L-alanine amidase"/>
    <property type="match status" value="1"/>
</dbReference>
<reference evidence="6 7" key="1">
    <citation type="submission" date="2019-06" db="EMBL/GenBank/DDBJ databases">
        <title>Sequencing the genomes of 1000 actinobacteria strains.</title>
        <authorList>
            <person name="Klenk H.-P."/>
        </authorList>
    </citation>
    <scope>NUCLEOTIDE SEQUENCE [LARGE SCALE GENOMIC DNA]</scope>
    <source>
        <strain evidence="6 7">DSM 24617</strain>
    </source>
</reference>
<dbReference type="InterPro" id="IPR051206">
    <property type="entry name" value="NAMLAA_amidase_2"/>
</dbReference>
<feature type="domain" description="N-acetylmuramoyl-L-alanine amidase" evidence="5">
    <location>
        <begin position="265"/>
        <end position="403"/>
    </location>
</feature>
<dbReference type="SUPFAM" id="SSF55846">
    <property type="entry name" value="N-acetylmuramoyl-L-alanine amidase-like"/>
    <property type="match status" value="1"/>
</dbReference>
<evidence type="ECO:0000259" key="5">
    <source>
        <dbReference type="SMART" id="SM00644"/>
    </source>
</evidence>
<evidence type="ECO:0000313" key="7">
    <source>
        <dbReference type="Proteomes" id="UP000318336"/>
    </source>
</evidence>
<accession>A0A542X9E4</accession>
<proteinExistence type="predicted"/>
<dbReference type="EC" id="3.5.1.28" evidence="2"/>
<evidence type="ECO:0000256" key="3">
    <source>
        <dbReference type="ARBA" id="ARBA00022801"/>
    </source>
</evidence>
<evidence type="ECO:0000256" key="1">
    <source>
        <dbReference type="ARBA" id="ARBA00001561"/>
    </source>
</evidence>
<name>A0A542X9E4_9MICO</name>
<comment type="caution">
    <text evidence="6">The sequence shown here is derived from an EMBL/GenBank/DDBJ whole genome shotgun (WGS) entry which is preliminary data.</text>
</comment>
<dbReference type="CDD" id="cd06583">
    <property type="entry name" value="PGRP"/>
    <property type="match status" value="1"/>
</dbReference>
<evidence type="ECO:0000256" key="2">
    <source>
        <dbReference type="ARBA" id="ARBA00011901"/>
    </source>
</evidence>
<dbReference type="GO" id="GO:0009254">
    <property type="term" value="P:peptidoglycan turnover"/>
    <property type="evidence" value="ECO:0007669"/>
    <property type="project" value="TreeGrafter"/>
</dbReference>
<dbReference type="Gene3D" id="3.40.80.10">
    <property type="entry name" value="Peptidoglycan recognition protein-like"/>
    <property type="match status" value="1"/>
</dbReference>
<dbReference type="PANTHER" id="PTHR30417">
    <property type="entry name" value="N-ACETYLMURAMOYL-L-ALANINE AMIDASE AMID"/>
    <property type="match status" value="1"/>
</dbReference>
<keyword evidence="7" id="KW-1185">Reference proteome</keyword>
<dbReference type="Proteomes" id="UP000318336">
    <property type="component" value="Unassembled WGS sequence"/>
</dbReference>
<evidence type="ECO:0000256" key="4">
    <source>
        <dbReference type="ARBA" id="ARBA00023316"/>
    </source>
</evidence>
<keyword evidence="4" id="KW-0961">Cell wall biogenesis/degradation</keyword>
<dbReference type="InterPro" id="IPR002502">
    <property type="entry name" value="Amidase_domain"/>
</dbReference>
<dbReference type="OrthoDB" id="9758772at2"/>
<evidence type="ECO:0000313" key="6">
    <source>
        <dbReference type="EMBL" id="TQL32461.1"/>
    </source>
</evidence>
<dbReference type="EMBL" id="VFOK01000001">
    <property type="protein sequence ID" value="TQL32461.1"/>
    <property type="molecule type" value="Genomic_DNA"/>
</dbReference>
<dbReference type="InterPro" id="IPR006311">
    <property type="entry name" value="TAT_signal"/>
</dbReference>
<dbReference type="GO" id="GO:0008745">
    <property type="term" value="F:N-acetylmuramoyl-L-alanine amidase activity"/>
    <property type="evidence" value="ECO:0007669"/>
    <property type="project" value="UniProtKB-EC"/>
</dbReference>
<dbReference type="GO" id="GO:0071555">
    <property type="term" value="P:cell wall organization"/>
    <property type="evidence" value="ECO:0007669"/>
    <property type="project" value="UniProtKB-KW"/>
</dbReference>
<organism evidence="6 7">
    <name type="scientific">Barrientosiimonas humi</name>
    <dbReference type="NCBI Taxonomy" id="999931"/>
    <lineage>
        <taxon>Bacteria</taxon>
        <taxon>Bacillati</taxon>
        <taxon>Actinomycetota</taxon>
        <taxon>Actinomycetes</taxon>
        <taxon>Micrococcales</taxon>
        <taxon>Dermacoccaceae</taxon>
        <taxon>Barrientosiimonas</taxon>
    </lineage>
</organism>
<dbReference type="SUPFAM" id="SSF53955">
    <property type="entry name" value="Lysozyme-like"/>
    <property type="match status" value="1"/>
</dbReference>
<dbReference type="SMART" id="SM00644">
    <property type="entry name" value="Ami_2"/>
    <property type="match status" value="1"/>
</dbReference>
<dbReference type="PROSITE" id="PS51318">
    <property type="entry name" value="TAT"/>
    <property type="match status" value="1"/>
</dbReference>
<dbReference type="PANTHER" id="PTHR30417:SF1">
    <property type="entry name" value="N-ACETYLMURAMOYL-L-ALANINE AMIDASE AMID"/>
    <property type="match status" value="1"/>
</dbReference>
<gene>
    <name evidence="6" type="ORF">FB554_0587</name>
</gene>
<dbReference type="Gene3D" id="1.10.530.10">
    <property type="match status" value="1"/>
</dbReference>
<dbReference type="InterPro" id="IPR036505">
    <property type="entry name" value="Amidase/PGRP_sf"/>
</dbReference>
<comment type="catalytic activity">
    <reaction evidence="1">
        <text>Hydrolyzes the link between N-acetylmuramoyl residues and L-amino acid residues in certain cell-wall glycopeptides.</text>
        <dbReference type="EC" id="3.5.1.28"/>
    </reaction>
</comment>
<dbReference type="InterPro" id="IPR023346">
    <property type="entry name" value="Lysozyme-like_dom_sf"/>
</dbReference>